<dbReference type="EMBL" id="MEIS01000096">
    <property type="protein sequence ID" value="PIT55619.1"/>
    <property type="molecule type" value="Genomic_DNA"/>
</dbReference>
<evidence type="ECO:0000313" key="1">
    <source>
        <dbReference type="EMBL" id="PIT55619.1"/>
    </source>
</evidence>
<comment type="caution">
    <text evidence="1">The sequence shown here is derived from an EMBL/GenBank/DDBJ whole genome shotgun (WGS) entry which is preliminary data.</text>
</comment>
<gene>
    <name evidence="1" type="ORF">BHC49_06265</name>
</gene>
<accession>A0A2N9XYL1</accession>
<evidence type="ECO:0000313" key="2">
    <source>
        <dbReference type="Proteomes" id="UP000229434"/>
    </source>
</evidence>
<name>A0A2N9XYL1_9NEIS</name>
<organism evidence="1 2">
    <name type="scientific">Snodgrassella alvi</name>
    <dbReference type="NCBI Taxonomy" id="1196083"/>
    <lineage>
        <taxon>Bacteria</taxon>
        <taxon>Pseudomonadati</taxon>
        <taxon>Pseudomonadota</taxon>
        <taxon>Betaproteobacteria</taxon>
        <taxon>Neisseriales</taxon>
        <taxon>Neisseriaceae</taxon>
        <taxon>Snodgrassella</taxon>
    </lineage>
</organism>
<proteinExistence type="predicted"/>
<dbReference type="AlphaFoldDB" id="A0A2N9XYL1"/>
<dbReference type="Proteomes" id="UP000229434">
    <property type="component" value="Unassembled WGS sequence"/>
</dbReference>
<sequence length="69" mass="8212">MENIEKRFNLLKSLENDFSKNVSDKAEEVVQASLNERKQRIEKVDLDKDFDNLLSDSNIRNVFIRLRDK</sequence>
<dbReference type="RefSeq" id="WP_100137397.1">
    <property type="nucleotide sequence ID" value="NZ_MEIS01000096.1"/>
</dbReference>
<protein>
    <submittedName>
        <fullName evidence="1">Uncharacterized protein</fullName>
    </submittedName>
</protein>
<reference evidence="1" key="1">
    <citation type="journal article" date="2017" name="MBio">
        <title>Type VI secretion-mediated competition in the bee gut microbiome.</title>
        <authorList>
            <person name="Steele M.I."/>
            <person name="Kwong W.K."/>
            <person name="Powell J.E."/>
            <person name="Whiteley M."/>
            <person name="Moran N.A."/>
        </authorList>
    </citation>
    <scope>NUCLEOTIDE SEQUENCE [LARGE SCALE GENOMIC DNA]</scope>
    <source>
        <strain evidence="1">Nev3CBA3</strain>
    </source>
</reference>